<evidence type="ECO:0000313" key="1">
    <source>
        <dbReference type="EMBL" id="GAW91202.1"/>
    </source>
</evidence>
<keyword evidence="2" id="KW-1185">Reference proteome</keyword>
<dbReference type="Proteomes" id="UP000197032">
    <property type="component" value="Unassembled WGS sequence"/>
</dbReference>
<protein>
    <submittedName>
        <fullName evidence="1">Uncharacterized protein</fullName>
    </submittedName>
</protein>
<sequence>MAPPSSSNYQVCTQIIKNKKINKHNKGLMASFVEVYKTSKNGLFYKKLIA</sequence>
<comment type="caution">
    <text evidence="1">The sequence shown here is derived from an EMBL/GenBank/DDBJ whole genome shotgun (WGS) entry which is preliminary data.</text>
</comment>
<organism evidence="1 2">
    <name type="scientific">Calderihabitans maritimus</name>
    <dbReference type="NCBI Taxonomy" id="1246530"/>
    <lineage>
        <taxon>Bacteria</taxon>
        <taxon>Bacillati</taxon>
        <taxon>Bacillota</taxon>
        <taxon>Clostridia</taxon>
        <taxon>Neomoorellales</taxon>
        <taxon>Calderihabitantaceae</taxon>
        <taxon>Calderihabitans</taxon>
    </lineage>
</organism>
<gene>
    <name evidence="1" type="ORF">KKC1_03640</name>
</gene>
<evidence type="ECO:0000313" key="2">
    <source>
        <dbReference type="Proteomes" id="UP000197032"/>
    </source>
</evidence>
<reference evidence="2" key="1">
    <citation type="journal article" date="2017" name="Appl. Environ. Microbiol.">
        <title>Genomic analysis of Calderihabitans maritimus KKC1, a thermophilic hydrogenogenic carboxydotrophic bacterium isolated from marine sediment.</title>
        <authorList>
            <person name="Omae K."/>
            <person name="Yoneda Y."/>
            <person name="Fukuyama Y."/>
            <person name="Yoshida T."/>
            <person name="Sako Y."/>
        </authorList>
    </citation>
    <scope>NUCLEOTIDE SEQUENCE [LARGE SCALE GENOMIC DNA]</scope>
    <source>
        <strain evidence="2">KKC1</strain>
    </source>
</reference>
<accession>A0A1Z5HNU1</accession>
<dbReference type="AlphaFoldDB" id="A0A1Z5HNU1"/>
<name>A0A1Z5HNU1_9FIRM</name>
<dbReference type="EMBL" id="BDGJ01000010">
    <property type="protein sequence ID" value="GAW91202.1"/>
    <property type="molecule type" value="Genomic_DNA"/>
</dbReference>
<proteinExistence type="predicted"/>